<evidence type="ECO:0000313" key="2">
    <source>
        <dbReference type="Proteomes" id="UP000596276"/>
    </source>
</evidence>
<reference evidence="2" key="1">
    <citation type="journal article" date="2021" name="G3 (Bethesda)">
        <title>Chromosome assembled and annotated genome sequence of Aspergillus flavus NRRL 3357.</title>
        <authorList>
            <person name="Skerker J.M."/>
            <person name="Pianalto K.M."/>
            <person name="Mondo S.J."/>
            <person name="Yang K."/>
            <person name="Arkin A.P."/>
            <person name="Keller N.P."/>
            <person name="Grigoriev I.V."/>
            <person name="Louise Glass N.L."/>
        </authorList>
    </citation>
    <scope>NUCLEOTIDE SEQUENCE [LARGE SCALE GENOMIC DNA]</scope>
    <source>
        <strain evidence="2">ATCC 200026 / FGSC A1120 / IAM 13836 / NRRL 3357 / JCM 12722 / SRRC 167</strain>
    </source>
</reference>
<dbReference type="AlphaFoldDB" id="A0A7U2N1M7"/>
<evidence type="ECO:0000313" key="1">
    <source>
        <dbReference type="EMBL" id="QRD93878.1"/>
    </source>
</evidence>
<dbReference type="VEuPathDB" id="FungiDB:F9C07_8328"/>
<gene>
    <name evidence="1" type="ORF">F9C07_8328</name>
</gene>
<proteinExistence type="predicted"/>
<dbReference type="EMBL" id="CP044623">
    <property type="protein sequence ID" value="QRD93878.1"/>
    <property type="molecule type" value="Genomic_DNA"/>
</dbReference>
<accession>A0A7U2N1M7</accession>
<keyword evidence="2" id="KW-1185">Reference proteome</keyword>
<dbReference type="Proteomes" id="UP000596276">
    <property type="component" value="Chromosome 6"/>
</dbReference>
<protein>
    <submittedName>
        <fullName evidence="1">Uncharacterized protein</fullName>
    </submittedName>
</protein>
<name>A0A7U2N1M7_ASPFN</name>
<organism evidence="1 2">
    <name type="scientific">Aspergillus flavus (strain ATCC 200026 / FGSC A1120 / IAM 13836 / NRRL 3357 / JCM 12722 / SRRC 167)</name>
    <dbReference type="NCBI Taxonomy" id="332952"/>
    <lineage>
        <taxon>Eukaryota</taxon>
        <taxon>Fungi</taxon>
        <taxon>Dikarya</taxon>
        <taxon>Ascomycota</taxon>
        <taxon>Pezizomycotina</taxon>
        <taxon>Eurotiomycetes</taxon>
        <taxon>Eurotiomycetidae</taxon>
        <taxon>Eurotiales</taxon>
        <taxon>Aspergillaceae</taxon>
        <taxon>Aspergillus</taxon>
        <taxon>Aspergillus subgen. Circumdati</taxon>
    </lineage>
</organism>
<sequence length="92" mass="10334">MLPGVEDSMVPTKPDPLHGQLVHLVFVVESPSGLVVVEGQGIGEWKSTEAGLRWTSWEYESRPRWIVRLQNLPDQMVIRSGFCFGVSRTTQP</sequence>